<dbReference type="InterPro" id="IPR034505">
    <property type="entry name" value="Coproporphyrinogen-III_oxidase"/>
</dbReference>
<keyword evidence="10" id="KW-0963">Cytoplasm</keyword>
<evidence type="ECO:0000256" key="2">
    <source>
        <dbReference type="ARBA" id="ARBA00006100"/>
    </source>
</evidence>
<comment type="cofactor">
    <cofactor evidence="1">
        <name>[4Fe-4S] cluster</name>
        <dbReference type="ChEBI" id="CHEBI:49883"/>
    </cofactor>
</comment>
<dbReference type="RefSeq" id="WP_112786486.1">
    <property type="nucleotide sequence ID" value="NZ_CP030041.1"/>
</dbReference>
<evidence type="ECO:0000256" key="5">
    <source>
        <dbReference type="ARBA" id="ARBA00022691"/>
    </source>
</evidence>
<dbReference type="InterPro" id="IPR013785">
    <property type="entry name" value="Aldolase_TIM"/>
</dbReference>
<dbReference type="CDD" id="cd01335">
    <property type="entry name" value="Radical_SAM"/>
    <property type="match status" value="1"/>
</dbReference>
<keyword evidence="5 10" id="KW-0949">S-adenosyl-L-methionine</keyword>
<comment type="subcellular location">
    <subcellularLocation>
        <location evidence="10">Cytoplasm</location>
    </subcellularLocation>
</comment>
<organism evidence="12 13">
    <name type="scientific">Echinicola strongylocentroti</name>
    <dbReference type="NCBI Taxonomy" id="1795355"/>
    <lineage>
        <taxon>Bacteria</taxon>
        <taxon>Pseudomonadati</taxon>
        <taxon>Bacteroidota</taxon>
        <taxon>Cytophagia</taxon>
        <taxon>Cytophagales</taxon>
        <taxon>Cyclobacteriaceae</taxon>
        <taxon>Echinicola</taxon>
    </lineage>
</organism>
<dbReference type="InterPro" id="IPR004559">
    <property type="entry name" value="HemW-like"/>
</dbReference>
<keyword evidence="6 10" id="KW-0479">Metal-binding</keyword>
<evidence type="ECO:0000256" key="7">
    <source>
        <dbReference type="ARBA" id="ARBA00023004"/>
    </source>
</evidence>
<dbReference type="PANTHER" id="PTHR13932:SF5">
    <property type="entry name" value="RADICAL S-ADENOSYL METHIONINE DOMAIN-CONTAINING PROTEIN 1, MITOCHONDRIAL"/>
    <property type="match status" value="1"/>
</dbReference>
<dbReference type="InterPro" id="IPR006638">
    <property type="entry name" value="Elp3/MiaA/NifB-like_rSAM"/>
</dbReference>
<evidence type="ECO:0000313" key="12">
    <source>
        <dbReference type="EMBL" id="AWW33119.1"/>
    </source>
</evidence>
<keyword evidence="4 10" id="KW-0349">Heme</keyword>
<evidence type="ECO:0000256" key="10">
    <source>
        <dbReference type="RuleBase" id="RU364116"/>
    </source>
</evidence>
<feature type="domain" description="Radical SAM core" evidence="11">
    <location>
        <begin position="1"/>
        <end position="230"/>
    </location>
</feature>
<dbReference type="SFLD" id="SFLDS00029">
    <property type="entry name" value="Radical_SAM"/>
    <property type="match status" value="1"/>
</dbReference>
<dbReference type="AlphaFoldDB" id="A0A2Z4IQW0"/>
<dbReference type="InterPro" id="IPR010723">
    <property type="entry name" value="HemN_C"/>
</dbReference>
<dbReference type="GO" id="GO:0006779">
    <property type="term" value="P:porphyrin-containing compound biosynthetic process"/>
    <property type="evidence" value="ECO:0007669"/>
    <property type="project" value="InterPro"/>
</dbReference>
<dbReference type="GO" id="GO:0004109">
    <property type="term" value="F:coproporphyrinogen oxidase activity"/>
    <property type="evidence" value="ECO:0007669"/>
    <property type="project" value="InterPro"/>
</dbReference>
<evidence type="ECO:0000256" key="4">
    <source>
        <dbReference type="ARBA" id="ARBA00022617"/>
    </source>
</evidence>
<keyword evidence="7 10" id="KW-0408">Iron</keyword>
<dbReference type="SFLD" id="SFLDF00288">
    <property type="entry name" value="HemN-like__clustered_with_nucl"/>
    <property type="match status" value="1"/>
</dbReference>
<keyword evidence="10" id="KW-0004">4Fe-4S</keyword>
<dbReference type="SUPFAM" id="SSF102114">
    <property type="entry name" value="Radical SAM enzymes"/>
    <property type="match status" value="1"/>
</dbReference>
<dbReference type="GO" id="GO:0051539">
    <property type="term" value="F:4 iron, 4 sulfur cluster binding"/>
    <property type="evidence" value="ECO:0007669"/>
    <property type="project" value="UniProtKB-UniRule"/>
</dbReference>
<evidence type="ECO:0000256" key="8">
    <source>
        <dbReference type="ARBA" id="ARBA00023014"/>
    </source>
</evidence>
<proteinExistence type="inferred from homology"/>
<reference evidence="12 13" key="1">
    <citation type="submission" date="2018-06" db="EMBL/GenBank/DDBJ databases">
        <title>Echinicola strongylocentroti sp. nov., isolated from a sea urchin Strongylocentrotus intermedius.</title>
        <authorList>
            <person name="Bae S.S."/>
        </authorList>
    </citation>
    <scope>NUCLEOTIDE SEQUENCE [LARGE SCALE GENOMIC DNA]</scope>
    <source>
        <strain evidence="12 13">MEBiC08714</strain>
    </source>
</reference>
<comment type="similarity">
    <text evidence="2">Belongs to the anaerobic coproporphyrinogen-III oxidase family. HemW subfamily.</text>
</comment>
<comment type="function">
    <text evidence="10">Probably acts as a heme chaperone, transferring heme to an unknown acceptor. Binds one molecule of heme per monomer, possibly covalently. Binds 1 [4Fe-4S] cluster. The cluster is coordinated with 3 cysteines and an exchangeable S-adenosyl-L-methionine.</text>
</comment>
<dbReference type="Gene3D" id="3.20.20.70">
    <property type="entry name" value="Aldolase class I"/>
    <property type="match status" value="1"/>
</dbReference>
<dbReference type="NCBIfam" id="TIGR00539">
    <property type="entry name" value="hemN_rel"/>
    <property type="match status" value="1"/>
</dbReference>
<dbReference type="InterPro" id="IPR058240">
    <property type="entry name" value="rSAM_sf"/>
</dbReference>
<evidence type="ECO:0000256" key="6">
    <source>
        <dbReference type="ARBA" id="ARBA00022723"/>
    </source>
</evidence>
<accession>A0A2Z4IQW0</accession>
<dbReference type="SMART" id="SM00729">
    <property type="entry name" value="Elp3"/>
    <property type="match status" value="1"/>
</dbReference>
<dbReference type="Pfam" id="PF04055">
    <property type="entry name" value="Radical_SAM"/>
    <property type="match status" value="1"/>
</dbReference>
<dbReference type="InterPro" id="IPR007197">
    <property type="entry name" value="rSAM"/>
</dbReference>
<evidence type="ECO:0000256" key="1">
    <source>
        <dbReference type="ARBA" id="ARBA00001966"/>
    </source>
</evidence>
<protein>
    <recommendedName>
        <fullName evidence="3 10">Heme chaperone HemW</fullName>
    </recommendedName>
</protein>
<keyword evidence="9 10" id="KW-0143">Chaperone</keyword>
<dbReference type="PROSITE" id="PS51918">
    <property type="entry name" value="RADICAL_SAM"/>
    <property type="match status" value="1"/>
</dbReference>
<gene>
    <name evidence="12" type="ORF">DN752_09495</name>
</gene>
<dbReference type="EMBL" id="CP030041">
    <property type="protein sequence ID" value="AWW33119.1"/>
    <property type="molecule type" value="Genomic_DNA"/>
</dbReference>
<dbReference type="Proteomes" id="UP000248688">
    <property type="component" value="Chromosome"/>
</dbReference>
<keyword evidence="8 10" id="KW-0411">Iron-sulfur</keyword>
<name>A0A2Z4IQW0_9BACT</name>
<evidence type="ECO:0000256" key="3">
    <source>
        <dbReference type="ARBA" id="ARBA00017228"/>
    </source>
</evidence>
<dbReference type="Pfam" id="PF06969">
    <property type="entry name" value="HemN_C"/>
    <property type="match status" value="1"/>
</dbReference>
<sequence length="374" mass="42416">MAGIYIHIPFCKQACHYCDFHFSTNTGLKTNMVKMLCKELILQQNYLGKETSIKTIYFGGGTPSLLSTAELEMILETIAAHYHLDLEELTIETNPDDLHKTKLNDLLALGFDRLSIGIQSFSDEVLKFYNRTHSAAESLDCIKKARQTGFDKLSIDLMYGFPAADHQLWERDLKQAILLEPGHISSYCLTIESGTALGNWAEKGKFNPASEDFNADQFELMQKRLEDAGYIQYEISNFGQPAAFAIHNSNYWKGIPYLGIGPSAHSFDGRSRQHNLAHNAKYIKALQNGQIPYEKDILSQDDMLNEYLLTALRTIWGVDLTMVKKRFGLDLLQDKSPFIQALTKDHLIHIENNHLVLTRQGKLLADHIAEKLFV</sequence>
<dbReference type="GO" id="GO:0046872">
    <property type="term" value="F:metal ion binding"/>
    <property type="evidence" value="ECO:0007669"/>
    <property type="project" value="UniProtKB-UniRule"/>
</dbReference>
<evidence type="ECO:0000313" key="13">
    <source>
        <dbReference type="Proteomes" id="UP000248688"/>
    </source>
</evidence>
<dbReference type="GO" id="GO:0005737">
    <property type="term" value="C:cytoplasm"/>
    <property type="evidence" value="ECO:0007669"/>
    <property type="project" value="UniProtKB-SubCell"/>
</dbReference>
<dbReference type="PANTHER" id="PTHR13932">
    <property type="entry name" value="COPROPORPHYRINIGEN III OXIDASE"/>
    <property type="match status" value="1"/>
</dbReference>
<evidence type="ECO:0000259" key="11">
    <source>
        <dbReference type="PROSITE" id="PS51918"/>
    </source>
</evidence>
<evidence type="ECO:0000256" key="9">
    <source>
        <dbReference type="ARBA" id="ARBA00023186"/>
    </source>
</evidence>
<dbReference type="SFLD" id="SFLDF00562">
    <property type="entry name" value="HemN-like__clustered_with_heat"/>
    <property type="match status" value="1"/>
</dbReference>
<dbReference type="KEGG" id="est:DN752_09495"/>
<dbReference type="OrthoDB" id="9808022at2"/>
<dbReference type="SFLD" id="SFLDG01065">
    <property type="entry name" value="anaerobic_coproporphyrinogen-I"/>
    <property type="match status" value="1"/>
</dbReference>
<keyword evidence="13" id="KW-1185">Reference proteome</keyword>